<proteinExistence type="inferred from homology"/>
<keyword evidence="9" id="KW-1185">Reference proteome</keyword>
<dbReference type="OrthoDB" id="3223806at2759"/>
<dbReference type="RefSeq" id="XP_019036047.1">
    <property type="nucleotide sequence ID" value="XM_019182493.1"/>
</dbReference>
<evidence type="ECO:0000313" key="9">
    <source>
        <dbReference type="Proteomes" id="UP000094112"/>
    </source>
</evidence>
<dbReference type="STRING" id="683960.A0A1E3NUX3"/>
<keyword evidence="4" id="KW-0378">Hydrolase</keyword>
<protein>
    <recommendedName>
        <fullName evidence="2">Metacaspase-1</fullName>
    </recommendedName>
</protein>
<dbReference type="InterPro" id="IPR050452">
    <property type="entry name" value="Metacaspase"/>
</dbReference>
<gene>
    <name evidence="8" type="ORF">WICANDRAFT_36942</name>
</gene>
<evidence type="ECO:0000259" key="7">
    <source>
        <dbReference type="Pfam" id="PF00656"/>
    </source>
</evidence>
<feature type="domain" description="Peptidase C14 caspase" evidence="7">
    <location>
        <begin position="156"/>
        <end position="445"/>
    </location>
</feature>
<feature type="compositionally biased region" description="Polar residues" evidence="6">
    <location>
        <begin position="12"/>
        <end position="22"/>
    </location>
</feature>
<feature type="compositionally biased region" description="Low complexity" evidence="6">
    <location>
        <begin position="71"/>
        <end position="89"/>
    </location>
</feature>
<dbReference type="Gene3D" id="3.40.50.12660">
    <property type="match status" value="2"/>
</dbReference>
<name>A0A1E3NUX3_WICAA</name>
<evidence type="ECO:0000256" key="4">
    <source>
        <dbReference type="ARBA" id="ARBA00022807"/>
    </source>
</evidence>
<sequence>MFPGQGPRRNEYSQQSPQDFRMQQQQYQQGPPQGYNQGYNQGNQGYNQGNQGYNQGYNQGNQGNHQGGYQQGYQGNHQGNQSGHQGGYNRPPQGEPHRVSTQDFNNAANSQSIFQKEDPAQYVQFQIPQQAQVPPTNPQSFGIDGYNYQYSNCTGRRKALLVGINYIGTQNQLRGCINDVQNVKNYLTRNGYDEGDIVVLTDDQREMVKVPIRENIIKAIGWLVSDAQPNDSLFFHYSGHGSQQEDTDGDEEDGIDETIVPLDFEKNGQIVDDELHARLVPPLKPGVRLTALFDSCHSGSVLDLPYTYSTRGVLKEPNLAEEAGQGLLQTAMSYMKGDNAGVMRGVAGLFKLATSGGSNSQAYEKTKRTKTSPADVVMFSGSKDDQTSADASENGVPTGAMSYAFCKILNNTPHQTYLSLLQNMRQIMTGKYSQKPQLSTSHPTDVNLKFII</sequence>
<feature type="region of interest" description="Disordered" evidence="6">
    <location>
        <begin position="1"/>
        <end position="102"/>
    </location>
</feature>
<accession>A0A1E3NUX3</accession>
<dbReference type="GO" id="GO:0006508">
    <property type="term" value="P:proteolysis"/>
    <property type="evidence" value="ECO:0007669"/>
    <property type="project" value="InterPro"/>
</dbReference>
<dbReference type="PANTHER" id="PTHR48104">
    <property type="entry name" value="METACASPASE-4"/>
    <property type="match status" value="1"/>
</dbReference>
<comment type="similarity">
    <text evidence="1">Belongs to the peptidase C14B family.</text>
</comment>
<dbReference type="EMBL" id="KV454215">
    <property type="protein sequence ID" value="ODQ56840.1"/>
    <property type="molecule type" value="Genomic_DNA"/>
</dbReference>
<reference evidence="8 9" key="1">
    <citation type="journal article" date="2016" name="Proc. Natl. Acad. Sci. U.S.A.">
        <title>Comparative genomics of biotechnologically important yeasts.</title>
        <authorList>
            <person name="Riley R."/>
            <person name="Haridas S."/>
            <person name="Wolfe K.H."/>
            <person name="Lopes M.R."/>
            <person name="Hittinger C.T."/>
            <person name="Goeker M."/>
            <person name="Salamov A.A."/>
            <person name="Wisecaver J.H."/>
            <person name="Long T.M."/>
            <person name="Calvey C.H."/>
            <person name="Aerts A.L."/>
            <person name="Barry K.W."/>
            <person name="Choi C."/>
            <person name="Clum A."/>
            <person name="Coughlan A.Y."/>
            <person name="Deshpande S."/>
            <person name="Douglass A.P."/>
            <person name="Hanson S.J."/>
            <person name="Klenk H.-P."/>
            <person name="LaButti K.M."/>
            <person name="Lapidus A."/>
            <person name="Lindquist E.A."/>
            <person name="Lipzen A.M."/>
            <person name="Meier-Kolthoff J.P."/>
            <person name="Ohm R.A."/>
            <person name="Otillar R.P."/>
            <person name="Pangilinan J.L."/>
            <person name="Peng Y."/>
            <person name="Rokas A."/>
            <person name="Rosa C.A."/>
            <person name="Scheuner C."/>
            <person name="Sibirny A.A."/>
            <person name="Slot J.C."/>
            <person name="Stielow J.B."/>
            <person name="Sun H."/>
            <person name="Kurtzman C.P."/>
            <person name="Blackwell M."/>
            <person name="Grigoriev I.V."/>
            <person name="Jeffries T.W."/>
        </authorList>
    </citation>
    <scope>NUCLEOTIDE SEQUENCE [LARGE SCALE GENOMIC DNA]</scope>
    <source>
        <strain evidence="9">ATCC 58044 / CBS 1984 / NCYC 433 / NRRL Y-366-8</strain>
    </source>
</reference>
<evidence type="ECO:0000256" key="5">
    <source>
        <dbReference type="ARBA" id="ARBA00023145"/>
    </source>
</evidence>
<dbReference type="PANTHER" id="PTHR48104:SF30">
    <property type="entry name" value="METACASPASE-1"/>
    <property type="match status" value="1"/>
</dbReference>
<evidence type="ECO:0000256" key="3">
    <source>
        <dbReference type="ARBA" id="ARBA00022703"/>
    </source>
</evidence>
<dbReference type="GO" id="GO:0005737">
    <property type="term" value="C:cytoplasm"/>
    <property type="evidence" value="ECO:0007669"/>
    <property type="project" value="TreeGrafter"/>
</dbReference>
<evidence type="ECO:0000313" key="8">
    <source>
        <dbReference type="EMBL" id="ODQ56840.1"/>
    </source>
</evidence>
<evidence type="ECO:0000256" key="6">
    <source>
        <dbReference type="SAM" id="MobiDB-lite"/>
    </source>
</evidence>
<evidence type="ECO:0000256" key="2">
    <source>
        <dbReference type="ARBA" id="ARBA00016994"/>
    </source>
</evidence>
<organism evidence="8 9">
    <name type="scientific">Wickerhamomyces anomalus (strain ATCC 58044 / CBS 1984 / NCYC 433 / NRRL Y-366-8)</name>
    <name type="common">Yeast</name>
    <name type="synonym">Hansenula anomala</name>
    <dbReference type="NCBI Taxonomy" id="683960"/>
    <lineage>
        <taxon>Eukaryota</taxon>
        <taxon>Fungi</taxon>
        <taxon>Dikarya</taxon>
        <taxon>Ascomycota</taxon>
        <taxon>Saccharomycotina</taxon>
        <taxon>Saccharomycetes</taxon>
        <taxon>Phaffomycetales</taxon>
        <taxon>Wickerhamomycetaceae</taxon>
        <taxon>Wickerhamomyces</taxon>
    </lineage>
</organism>
<keyword evidence="4" id="KW-0645">Protease</keyword>
<dbReference type="Proteomes" id="UP000094112">
    <property type="component" value="Unassembled WGS sequence"/>
</dbReference>
<dbReference type="InterPro" id="IPR011600">
    <property type="entry name" value="Pept_C14_caspase"/>
</dbReference>
<feature type="compositionally biased region" description="Low complexity" evidence="6">
    <location>
        <begin position="23"/>
        <end position="64"/>
    </location>
</feature>
<keyword evidence="3" id="KW-0053">Apoptosis</keyword>
<dbReference type="GO" id="GO:0004197">
    <property type="term" value="F:cysteine-type endopeptidase activity"/>
    <property type="evidence" value="ECO:0007669"/>
    <property type="project" value="EnsemblFungi"/>
</dbReference>
<dbReference type="GO" id="GO:0006915">
    <property type="term" value="P:apoptotic process"/>
    <property type="evidence" value="ECO:0007669"/>
    <property type="project" value="UniProtKB-KW"/>
</dbReference>
<dbReference type="Pfam" id="PF00656">
    <property type="entry name" value="Peptidase_C14"/>
    <property type="match status" value="1"/>
</dbReference>
<dbReference type="SUPFAM" id="SSF52129">
    <property type="entry name" value="Caspase-like"/>
    <property type="match status" value="1"/>
</dbReference>
<keyword evidence="5" id="KW-0865">Zymogen</keyword>
<evidence type="ECO:0000256" key="1">
    <source>
        <dbReference type="ARBA" id="ARBA00009005"/>
    </source>
</evidence>
<keyword evidence="4" id="KW-0788">Thiol protease</keyword>
<dbReference type="AlphaFoldDB" id="A0A1E3NUX3"/>
<dbReference type="GeneID" id="30199739"/>
<dbReference type="InterPro" id="IPR029030">
    <property type="entry name" value="Caspase-like_dom_sf"/>
</dbReference>